<sequence length="112" mass="12410">MSSNQADDSIGSTSQSTKPVDKSQAKGANWYLYMIQCRDGQLYTGITTDVARRFSEHEKGVKGAKFLRGKGPLNLVYQEPVANRSAATKRELAVKKLSRTKKLALITSYQPK</sequence>
<feature type="domain" description="GIY-YIG" evidence="3">
    <location>
        <begin position="28"/>
        <end position="104"/>
    </location>
</feature>
<reference evidence="4 5" key="1">
    <citation type="submission" date="2017-03" db="EMBL/GenBank/DDBJ databases">
        <title>Genome sequencing of Shewanella japonica KCTC 22435.</title>
        <authorList>
            <person name="Kim K.M."/>
        </authorList>
    </citation>
    <scope>NUCLEOTIDE SEQUENCE [LARGE SCALE GENOMIC DNA]</scope>
    <source>
        <strain evidence="4 5">KCTC 22435</strain>
    </source>
</reference>
<dbReference type="CDD" id="cd10456">
    <property type="entry name" value="GIY-YIG_UPF0213"/>
    <property type="match status" value="1"/>
</dbReference>
<dbReference type="EMBL" id="CP020472">
    <property type="protein sequence ID" value="ARD24270.1"/>
    <property type="molecule type" value="Genomic_DNA"/>
</dbReference>
<name>A0ABN4YQ57_9GAMM</name>
<protein>
    <recommendedName>
        <fullName evidence="3">GIY-YIG domain-containing protein</fullName>
    </recommendedName>
</protein>
<dbReference type="SUPFAM" id="SSF82771">
    <property type="entry name" value="GIY-YIG endonuclease"/>
    <property type="match status" value="1"/>
</dbReference>
<dbReference type="PROSITE" id="PS50164">
    <property type="entry name" value="GIY_YIG"/>
    <property type="match status" value="1"/>
</dbReference>
<evidence type="ECO:0000256" key="1">
    <source>
        <dbReference type="ARBA" id="ARBA00007435"/>
    </source>
</evidence>
<keyword evidence="5" id="KW-1185">Reference proteome</keyword>
<evidence type="ECO:0000259" key="3">
    <source>
        <dbReference type="PROSITE" id="PS50164"/>
    </source>
</evidence>
<accession>A0ABN4YQ57</accession>
<dbReference type="RefSeq" id="WP_080917187.1">
    <property type="nucleotide sequence ID" value="NZ_CP020472.1"/>
</dbReference>
<dbReference type="InterPro" id="IPR050190">
    <property type="entry name" value="UPF0213_domain"/>
</dbReference>
<evidence type="ECO:0000313" key="4">
    <source>
        <dbReference type="EMBL" id="ARD24270.1"/>
    </source>
</evidence>
<dbReference type="PANTHER" id="PTHR34477">
    <property type="entry name" value="UPF0213 PROTEIN YHBQ"/>
    <property type="match status" value="1"/>
</dbReference>
<evidence type="ECO:0000313" key="5">
    <source>
        <dbReference type="Proteomes" id="UP000191820"/>
    </source>
</evidence>
<dbReference type="InterPro" id="IPR035901">
    <property type="entry name" value="GIY-YIG_endonuc_sf"/>
</dbReference>
<dbReference type="Gene3D" id="3.40.1440.10">
    <property type="entry name" value="GIY-YIG endonuclease"/>
    <property type="match status" value="1"/>
</dbReference>
<dbReference type="PANTHER" id="PTHR34477:SF1">
    <property type="entry name" value="UPF0213 PROTEIN YHBQ"/>
    <property type="match status" value="1"/>
</dbReference>
<feature type="region of interest" description="Disordered" evidence="2">
    <location>
        <begin position="1"/>
        <end position="23"/>
    </location>
</feature>
<organism evidence="4 5">
    <name type="scientific">Shewanella japonica</name>
    <dbReference type="NCBI Taxonomy" id="93973"/>
    <lineage>
        <taxon>Bacteria</taxon>
        <taxon>Pseudomonadati</taxon>
        <taxon>Pseudomonadota</taxon>
        <taxon>Gammaproteobacteria</taxon>
        <taxon>Alteromonadales</taxon>
        <taxon>Shewanellaceae</taxon>
        <taxon>Shewanella</taxon>
    </lineage>
</organism>
<evidence type="ECO:0000256" key="2">
    <source>
        <dbReference type="SAM" id="MobiDB-lite"/>
    </source>
</evidence>
<gene>
    <name evidence="4" type="ORF">SJ2017_4042</name>
</gene>
<dbReference type="Proteomes" id="UP000191820">
    <property type="component" value="Chromosome"/>
</dbReference>
<dbReference type="InterPro" id="IPR000305">
    <property type="entry name" value="GIY-YIG_endonuc"/>
</dbReference>
<comment type="similarity">
    <text evidence="1">Belongs to the UPF0213 family.</text>
</comment>
<feature type="compositionally biased region" description="Polar residues" evidence="2">
    <location>
        <begin position="1"/>
        <end position="18"/>
    </location>
</feature>
<dbReference type="Pfam" id="PF01541">
    <property type="entry name" value="GIY-YIG"/>
    <property type="match status" value="1"/>
</dbReference>
<proteinExistence type="inferred from homology"/>